<evidence type="ECO:0000313" key="3">
    <source>
        <dbReference type="EMBL" id="ENH96576.1"/>
    </source>
</evidence>
<dbReference type="PANTHER" id="PTHR12526:SF630">
    <property type="entry name" value="GLYCOSYLTRANSFERASE"/>
    <property type="match status" value="1"/>
</dbReference>
<dbReference type="GO" id="GO:0016757">
    <property type="term" value="F:glycosyltransferase activity"/>
    <property type="evidence" value="ECO:0007669"/>
    <property type="project" value="InterPro"/>
</dbReference>
<feature type="domain" description="Glycosyl transferase family 1" evidence="1">
    <location>
        <begin position="190"/>
        <end position="335"/>
    </location>
</feature>
<dbReference type="InterPro" id="IPR028098">
    <property type="entry name" value="Glyco_trans_4-like_N"/>
</dbReference>
<dbReference type="CDD" id="cd03811">
    <property type="entry name" value="GT4_GT28_WabH-like"/>
    <property type="match status" value="1"/>
</dbReference>
<dbReference type="InterPro" id="IPR001296">
    <property type="entry name" value="Glyco_trans_1"/>
</dbReference>
<dbReference type="EMBL" id="APML01000039">
    <property type="protein sequence ID" value="ENH96576.1"/>
    <property type="molecule type" value="Genomic_DNA"/>
</dbReference>
<dbReference type="Pfam" id="PF13439">
    <property type="entry name" value="Glyco_transf_4"/>
    <property type="match status" value="1"/>
</dbReference>
<keyword evidence="3" id="KW-0808">Transferase</keyword>
<reference evidence="3 4" key="1">
    <citation type="submission" date="2013-03" db="EMBL/GenBank/DDBJ databases">
        <title>Draft genome sequence of Gracibacillus halophilus YIM-C55.5, a moderately halophilic and thermophilic organism from the Xiaochaidamu salt lake.</title>
        <authorList>
            <person name="Sugumar T."/>
            <person name="Polireddy D.R."/>
            <person name="Antony A."/>
            <person name="Madhava Y.R."/>
            <person name="Sivakumar N."/>
        </authorList>
    </citation>
    <scope>NUCLEOTIDE SEQUENCE [LARGE SCALE GENOMIC DNA]</scope>
    <source>
        <strain evidence="3 4">YIM-C55.5</strain>
    </source>
</reference>
<protein>
    <submittedName>
        <fullName evidence="3">Group 1 glycosyl transferase</fullName>
    </submittedName>
</protein>
<evidence type="ECO:0000259" key="2">
    <source>
        <dbReference type="Pfam" id="PF13439"/>
    </source>
</evidence>
<accession>N4WU05</accession>
<gene>
    <name evidence="3" type="ORF">J416_10101</name>
</gene>
<keyword evidence="4" id="KW-1185">Reference proteome</keyword>
<dbReference type="Gene3D" id="3.40.50.2000">
    <property type="entry name" value="Glycogen Phosphorylase B"/>
    <property type="match status" value="2"/>
</dbReference>
<evidence type="ECO:0000313" key="4">
    <source>
        <dbReference type="Proteomes" id="UP000012283"/>
    </source>
</evidence>
<feature type="domain" description="Glycosyltransferase subfamily 4-like N-terminal" evidence="2">
    <location>
        <begin position="16"/>
        <end position="171"/>
    </location>
</feature>
<dbReference type="RefSeq" id="WP_003469676.1">
    <property type="nucleotide sequence ID" value="NZ_APML01000039.1"/>
</dbReference>
<dbReference type="SUPFAM" id="SSF53756">
    <property type="entry name" value="UDP-Glycosyltransferase/glycogen phosphorylase"/>
    <property type="match status" value="1"/>
</dbReference>
<name>N4WU05_9BACI</name>
<dbReference type="AlphaFoldDB" id="N4WU05"/>
<sequence length="370" mass="41919">MRKKKILFFIYQMGAGGAARTLLNIINNVDRDRYQPVLVTLNFDGSYEHVLKDDVTFIKLDTKRLSRSIFKLASIIRREQIDIVFSTIPRVNTIAILARIVSFTRAKNVIREADNLGGTWKENIQLLAFGLIYRLSHQIISLSEGVKDNLVKRYKLHPKNIKVIYNPVDIENINELANTGTISPEHEALFTTDQKVLVTAGRLVHQKDHHTMLRAFALVHKDIPSKLVILGEGPLEEELLALSKELGVNEDVHFVGFQTNPYVYFQRADLFVLSSVHEGFSHVIAEALATRTPVVSTNCKSGPSEVLDNGTYGQLSEVGDEKQLARNIKQVITLEQQDISTLQEKGFERANTFHVKKIIKDYEQVFNNVL</sequence>
<dbReference type="PATRIC" id="fig|1308866.3.peg.2049"/>
<dbReference type="Pfam" id="PF00534">
    <property type="entry name" value="Glycos_transf_1"/>
    <property type="match status" value="1"/>
</dbReference>
<organism evidence="3 4">
    <name type="scientific">Gracilibacillus halophilus YIM-C55.5</name>
    <dbReference type="NCBI Taxonomy" id="1308866"/>
    <lineage>
        <taxon>Bacteria</taxon>
        <taxon>Bacillati</taxon>
        <taxon>Bacillota</taxon>
        <taxon>Bacilli</taxon>
        <taxon>Bacillales</taxon>
        <taxon>Bacillaceae</taxon>
        <taxon>Gracilibacillus</taxon>
    </lineage>
</organism>
<dbReference type="STRING" id="1308866.J416_10101"/>
<dbReference type="Proteomes" id="UP000012283">
    <property type="component" value="Unassembled WGS sequence"/>
</dbReference>
<comment type="caution">
    <text evidence="3">The sequence shown here is derived from an EMBL/GenBank/DDBJ whole genome shotgun (WGS) entry which is preliminary data.</text>
</comment>
<evidence type="ECO:0000259" key="1">
    <source>
        <dbReference type="Pfam" id="PF00534"/>
    </source>
</evidence>
<dbReference type="PANTHER" id="PTHR12526">
    <property type="entry name" value="GLYCOSYLTRANSFERASE"/>
    <property type="match status" value="1"/>
</dbReference>
<proteinExistence type="predicted"/>
<dbReference type="eggNOG" id="COG0438">
    <property type="taxonomic scope" value="Bacteria"/>
</dbReference>
<dbReference type="OrthoDB" id="9787617at2"/>